<name>A0A453LYU8_AEGTS</name>
<accession>A0A453LYU8</accession>
<dbReference type="Gramene" id="AET5Gv20969700.1">
    <property type="protein sequence ID" value="AET5Gv20969700.1"/>
    <property type="gene ID" value="AET5Gv20969700"/>
</dbReference>
<reference evidence="1" key="4">
    <citation type="submission" date="2019-03" db="UniProtKB">
        <authorList>
            <consortium name="EnsemblPlants"/>
        </authorList>
    </citation>
    <scope>IDENTIFICATION</scope>
</reference>
<dbReference type="EnsemblPlants" id="AET5Gv20969700.1">
    <property type="protein sequence ID" value="AET5Gv20969700.1"/>
    <property type="gene ID" value="AET5Gv20969700"/>
</dbReference>
<keyword evidence="2" id="KW-1185">Reference proteome</keyword>
<dbReference type="AlphaFoldDB" id="A0A453LYU8"/>
<organism evidence="1 2">
    <name type="scientific">Aegilops tauschii subsp. strangulata</name>
    <name type="common">Goatgrass</name>
    <dbReference type="NCBI Taxonomy" id="200361"/>
    <lineage>
        <taxon>Eukaryota</taxon>
        <taxon>Viridiplantae</taxon>
        <taxon>Streptophyta</taxon>
        <taxon>Embryophyta</taxon>
        <taxon>Tracheophyta</taxon>
        <taxon>Spermatophyta</taxon>
        <taxon>Magnoliopsida</taxon>
        <taxon>Liliopsida</taxon>
        <taxon>Poales</taxon>
        <taxon>Poaceae</taxon>
        <taxon>BOP clade</taxon>
        <taxon>Pooideae</taxon>
        <taxon>Triticodae</taxon>
        <taxon>Triticeae</taxon>
        <taxon>Triticinae</taxon>
        <taxon>Aegilops</taxon>
    </lineage>
</organism>
<dbReference type="Proteomes" id="UP000015105">
    <property type="component" value="Chromosome 5D"/>
</dbReference>
<reference evidence="1" key="5">
    <citation type="journal article" date="2021" name="G3 (Bethesda)">
        <title>Aegilops tauschii genome assembly Aet v5.0 features greater sequence contiguity and improved annotation.</title>
        <authorList>
            <person name="Wang L."/>
            <person name="Zhu T."/>
            <person name="Rodriguez J.C."/>
            <person name="Deal K.R."/>
            <person name="Dubcovsky J."/>
            <person name="McGuire P.E."/>
            <person name="Lux T."/>
            <person name="Spannagl M."/>
            <person name="Mayer K.F.X."/>
            <person name="Baldrich P."/>
            <person name="Meyers B.C."/>
            <person name="Huo N."/>
            <person name="Gu Y.Q."/>
            <person name="Zhou H."/>
            <person name="Devos K.M."/>
            <person name="Bennetzen J.L."/>
            <person name="Unver T."/>
            <person name="Budak H."/>
            <person name="Gulick P.J."/>
            <person name="Galiba G."/>
            <person name="Kalapos B."/>
            <person name="Nelson D.R."/>
            <person name="Li P."/>
            <person name="You F.M."/>
            <person name="Luo M.C."/>
            <person name="Dvorak J."/>
        </authorList>
    </citation>
    <scope>NUCLEOTIDE SEQUENCE [LARGE SCALE GENOMIC DNA]</scope>
    <source>
        <strain evidence="1">cv. AL8/78</strain>
    </source>
</reference>
<reference evidence="1" key="3">
    <citation type="journal article" date="2017" name="Nature">
        <title>Genome sequence of the progenitor of the wheat D genome Aegilops tauschii.</title>
        <authorList>
            <person name="Luo M.C."/>
            <person name="Gu Y.Q."/>
            <person name="Puiu D."/>
            <person name="Wang H."/>
            <person name="Twardziok S.O."/>
            <person name="Deal K.R."/>
            <person name="Huo N."/>
            <person name="Zhu T."/>
            <person name="Wang L."/>
            <person name="Wang Y."/>
            <person name="McGuire P.E."/>
            <person name="Liu S."/>
            <person name="Long H."/>
            <person name="Ramasamy R.K."/>
            <person name="Rodriguez J.C."/>
            <person name="Van S.L."/>
            <person name="Yuan L."/>
            <person name="Wang Z."/>
            <person name="Xia Z."/>
            <person name="Xiao L."/>
            <person name="Anderson O.D."/>
            <person name="Ouyang S."/>
            <person name="Liang Y."/>
            <person name="Zimin A.V."/>
            <person name="Pertea G."/>
            <person name="Qi P."/>
            <person name="Bennetzen J.L."/>
            <person name="Dai X."/>
            <person name="Dawson M.W."/>
            <person name="Muller H.G."/>
            <person name="Kugler K."/>
            <person name="Rivarola-Duarte L."/>
            <person name="Spannagl M."/>
            <person name="Mayer K.F.X."/>
            <person name="Lu F.H."/>
            <person name="Bevan M.W."/>
            <person name="Leroy P."/>
            <person name="Li P."/>
            <person name="You F.M."/>
            <person name="Sun Q."/>
            <person name="Liu Z."/>
            <person name="Lyons E."/>
            <person name="Wicker T."/>
            <person name="Salzberg S.L."/>
            <person name="Devos K.M."/>
            <person name="Dvorak J."/>
        </authorList>
    </citation>
    <scope>NUCLEOTIDE SEQUENCE [LARGE SCALE GENOMIC DNA]</scope>
    <source>
        <strain evidence="1">cv. AL8/78</strain>
    </source>
</reference>
<evidence type="ECO:0000313" key="1">
    <source>
        <dbReference type="EnsemblPlants" id="AET5Gv20969700.1"/>
    </source>
</evidence>
<protein>
    <submittedName>
        <fullName evidence="1">Uncharacterized protein</fullName>
    </submittedName>
</protein>
<sequence length="43" mass="4584">MLAPLDGALGVVLAALALQLQHNLLGGFCLKKKVTKSSLHNWL</sequence>
<reference evidence="2" key="1">
    <citation type="journal article" date="2014" name="Science">
        <title>Ancient hybridizations among the ancestral genomes of bread wheat.</title>
        <authorList>
            <consortium name="International Wheat Genome Sequencing Consortium,"/>
            <person name="Marcussen T."/>
            <person name="Sandve S.R."/>
            <person name="Heier L."/>
            <person name="Spannagl M."/>
            <person name="Pfeifer M."/>
            <person name="Jakobsen K.S."/>
            <person name="Wulff B.B."/>
            <person name="Steuernagel B."/>
            <person name="Mayer K.F."/>
            <person name="Olsen O.A."/>
        </authorList>
    </citation>
    <scope>NUCLEOTIDE SEQUENCE [LARGE SCALE GENOMIC DNA]</scope>
    <source>
        <strain evidence="2">cv. AL8/78</strain>
    </source>
</reference>
<reference evidence="2" key="2">
    <citation type="journal article" date="2017" name="Nat. Plants">
        <title>The Aegilops tauschii genome reveals multiple impacts of transposons.</title>
        <authorList>
            <person name="Zhao G."/>
            <person name="Zou C."/>
            <person name="Li K."/>
            <person name="Wang K."/>
            <person name="Li T."/>
            <person name="Gao L."/>
            <person name="Zhang X."/>
            <person name="Wang H."/>
            <person name="Yang Z."/>
            <person name="Liu X."/>
            <person name="Jiang W."/>
            <person name="Mao L."/>
            <person name="Kong X."/>
            <person name="Jiao Y."/>
            <person name="Jia J."/>
        </authorList>
    </citation>
    <scope>NUCLEOTIDE SEQUENCE [LARGE SCALE GENOMIC DNA]</scope>
    <source>
        <strain evidence="2">cv. AL8/78</strain>
    </source>
</reference>
<proteinExistence type="predicted"/>
<evidence type="ECO:0000313" key="2">
    <source>
        <dbReference type="Proteomes" id="UP000015105"/>
    </source>
</evidence>